<dbReference type="AlphaFoldDB" id="A0ABD2K019"/>
<gene>
    <name evidence="1" type="ORF">niasHT_029199</name>
</gene>
<protein>
    <submittedName>
        <fullName evidence="1">Uncharacterized protein</fullName>
    </submittedName>
</protein>
<keyword evidence="2" id="KW-1185">Reference proteome</keyword>
<sequence length="167" mass="19220">MGTKQRSFAVKRSLKWRTKLLRVKNCRRVPFGQRPKNVSSVPFEAKSIATNYQRKSADQRNGSENERTNEVEYRIERIGIRKLEGVSRHGENAAGEGNAFSIGWARVRQPRSKALREKDTELCEHIRVEADKKSPMLYGRTDRLGLATTRPKTVQSRRKSAHWGKTL</sequence>
<organism evidence="1 2">
    <name type="scientific">Heterodera trifolii</name>
    <dbReference type="NCBI Taxonomy" id="157864"/>
    <lineage>
        <taxon>Eukaryota</taxon>
        <taxon>Metazoa</taxon>
        <taxon>Ecdysozoa</taxon>
        <taxon>Nematoda</taxon>
        <taxon>Chromadorea</taxon>
        <taxon>Rhabditida</taxon>
        <taxon>Tylenchina</taxon>
        <taxon>Tylenchomorpha</taxon>
        <taxon>Tylenchoidea</taxon>
        <taxon>Heteroderidae</taxon>
        <taxon>Heteroderinae</taxon>
        <taxon>Heterodera</taxon>
    </lineage>
</organism>
<dbReference type="EMBL" id="JBICBT010000869">
    <property type="protein sequence ID" value="KAL3096163.1"/>
    <property type="molecule type" value="Genomic_DNA"/>
</dbReference>
<evidence type="ECO:0000313" key="2">
    <source>
        <dbReference type="Proteomes" id="UP001620626"/>
    </source>
</evidence>
<name>A0ABD2K019_9BILA</name>
<accession>A0ABD2K019</accession>
<proteinExistence type="predicted"/>
<dbReference type="Proteomes" id="UP001620626">
    <property type="component" value="Unassembled WGS sequence"/>
</dbReference>
<evidence type="ECO:0000313" key="1">
    <source>
        <dbReference type="EMBL" id="KAL3096163.1"/>
    </source>
</evidence>
<comment type="caution">
    <text evidence="1">The sequence shown here is derived from an EMBL/GenBank/DDBJ whole genome shotgun (WGS) entry which is preliminary data.</text>
</comment>
<reference evidence="1 2" key="1">
    <citation type="submission" date="2024-10" db="EMBL/GenBank/DDBJ databases">
        <authorList>
            <person name="Kim D."/>
        </authorList>
    </citation>
    <scope>NUCLEOTIDE SEQUENCE [LARGE SCALE GENOMIC DNA]</scope>
    <source>
        <strain evidence="1">BH-2024</strain>
    </source>
</reference>